<dbReference type="InterPro" id="IPR000150">
    <property type="entry name" value="Cof"/>
</dbReference>
<comment type="similarity">
    <text evidence="5">Belongs to the HAD-like hydrolase superfamily. Cof family.</text>
</comment>
<dbReference type="STRING" id="882378.RBRH_00362"/>
<dbReference type="AlphaFoldDB" id="E5AL93"/>
<dbReference type="SFLD" id="SFLDG01140">
    <property type="entry name" value="C2.B:_Phosphomannomutase_and_P"/>
    <property type="match status" value="1"/>
</dbReference>
<dbReference type="SUPFAM" id="SSF56784">
    <property type="entry name" value="HAD-like"/>
    <property type="match status" value="1"/>
</dbReference>
<sequence>MVCFSAFRARLARAPCVHGRIAPACFALSDLSMYQVIATDLDGTLLDSDHQVDPFTVATLQELQAHGLHFVIATGRHFRDVAGIRDRLGIRPYLVTSNGARVHDARDNRLHAHDLPPDIVKQLVAPHIAGTHGRVIVNLFVDDAWLIDREAPQLLAFHQDSGFRYEVANLATHDGQGVAKVLYIGDAADLGVVERNLAWHFGDALYVTYSLPDCLEVMAASVSKGRALAFVLEQLGLPAERCIAFGDNMNDIDMLESVGHPFMMGNANPGLIARLPHVPRIGNNFEAGVAHHLRALFAPQREYQGLRTGKTWSDCGKPPKWIAGKNRERFLIP</sequence>
<evidence type="ECO:0000256" key="1">
    <source>
        <dbReference type="ARBA" id="ARBA00001946"/>
    </source>
</evidence>
<dbReference type="SFLD" id="SFLDS00003">
    <property type="entry name" value="Haloacid_Dehalogenase"/>
    <property type="match status" value="1"/>
</dbReference>
<dbReference type="Proteomes" id="UP000007437">
    <property type="component" value="Chromosome"/>
</dbReference>
<dbReference type="InterPro" id="IPR036412">
    <property type="entry name" value="HAD-like_sf"/>
</dbReference>
<keyword evidence="4" id="KW-0460">Magnesium</keyword>
<dbReference type="Pfam" id="PF08282">
    <property type="entry name" value="Hydrolase_3"/>
    <property type="match status" value="1"/>
</dbReference>
<dbReference type="KEGG" id="brh:RBRH_00362"/>
<dbReference type="eggNOG" id="COG0561">
    <property type="taxonomic scope" value="Bacteria"/>
</dbReference>
<keyword evidence="2" id="KW-0479">Metal-binding</keyword>
<gene>
    <name evidence="6" type="ordered locus">RBRH_00362</name>
</gene>
<dbReference type="GO" id="GO:0046872">
    <property type="term" value="F:metal ion binding"/>
    <property type="evidence" value="ECO:0007669"/>
    <property type="project" value="UniProtKB-KW"/>
</dbReference>
<keyword evidence="3 6" id="KW-0378">Hydrolase</keyword>
<evidence type="ECO:0000256" key="4">
    <source>
        <dbReference type="ARBA" id="ARBA00022842"/>
    </source>
</evidence>
<evidence type="ECO:0000256" key="3">
    <source>
        <dbReference type="ARBA" id="ARBA00022801"/>
    </source>
</evidence>
<dbReference type="InterPro" id="IPR023214">
    <property type="entry name" value="HAD_sf"/>
</dbReference>
<dbReference type="PANTHER" id="PTHR47267">
    <property type="match status" value="1"/>
</dbReference>
<dbReference type="GO" id="GO:0016791">
    <property type="term" value="F:phosphatase activity"/>
    <property type="evidence" value="ECO:0007669"/>
    <property type="project" value="UniProtKB-ARBA"/>
</dbReference>
<dbReference type="EMBL" id="FR687359">
    <property type="protein sequence ID" value="CBW73766.1"/>
    <property type="molecule type" value="Genomic_DNA"/>
</dbReference>
<accession>E5AL93</accession>
<name>E5AL93_MYCRK</name>
<dbReference type="NCBIfam" id="TIGR00099">
    <property type="entry name" value="Cof-subfamily"/>
    <property type="match status" value="1"/>
</dbReference>
<evidence type="ECO:0000256" key="2">
    <source>
        <dbReference type="ARBA" id="ARBA00022723"/>
    </source>
</evidence>
<reference evidence="6 7" key="1">
    <citation type="journal article" date="2011" name="J. Bacteriol.">
        <title>Complete genome sequence of Burkholderia rhizoxinica, an endosymbiont of Rhizopus microsporus.</title>
        <authorList>
            <person name="Lackner G."/>
            <person name="Moebius N."/>
            <person name="Partida-Martinez L."/>
            <person name="Hertweck C."/>
        </authorList>
    </citation>
    <scope>NUCLEOTIDE SEQUENCE [LARGE SCALE GENOMIC DNA]</scope>
    <source>
        <strain evidence="7">DSM 19002 / CIP 109453 / HKI 454</strain>
    </source>
</reference>
<dbReference type="CDD" id="cd07516">
    <property type="entry name" value="HAD_Pase"/>
    <property type="match status" value="1"/>
</dbReference>
<proteinExistence type="inferred from homology"/>
<dbReference type="HOGENOM" id="CLU_044146_5_2_4"/>
<dbReference type="PROSITE" id="PS01229">
    <property type="entry name" value="COF_2"/>
    <property type="match status" value="1"/>
</dbReference>
<dbReference type="Gene3D" id="3.40.50.1000">
    <property type="entry name" value="HAD superfamily/HAD-like"/>
    <property type="match status" value="1"/>
</dbReference>
<evidence type="ECO:0000313" key="7">
    <source>
        <dbReference type="Proteomes" id="UP000007437"/>
    </source>
</evidence>
<dbReference type="PANTHER" id="PTHR47267:SF4">
    <property type="entry name" value="PYRIDOXAL PHOSPHATE PHOSPHATASE YIGL"/>
    <property type="match status" value="1"/>
</dbReference>
<organism evidence="6 7">
    <name type="scientific">Mycetohabitans rhizoxinica (strain DSM 19002 / CIP 109453 / HKI 454)</name>
    <name type="common">Paraburkholderia rhizoxinica</name>
    <dbReference type="NCBI Taxonomy" id="882378"/>
    <lineage>
        <taxon>Bacteria</taxon>
        <taxon>Pseudomonadati</taxon>
        <taxon>Pseudomonadota</taxon>
        <taxon>Betaproteobacteria</taxon>
        <taxon>Burkholderiales</taxon>
        <taxon>Burkholderiaceae</taxon>
        <taxon>Mycetohabitans</taxon>
    </lineage>
</organism>
<protein>
    <submittedName>
        <fullName evidence="6">Hydrolase (HAD superfamily)</fullName>
    </submittedName>
</protein>
<evidence type="ECO:0000256" key="5">
    <source>
        <dbReference type="ARBA" id="ARBA00034778"/>
    </source>
</evidence>
<comment type="cofactor">
    <cofactor evidence="1">
        <name>Mg(2+)</name>
        <dbReference type="ChEBI" id="CHEBI:18420"/>
    </cofactor>
</comment>
<dbReference type="InterPro" id="IPR006379">
    <property type="entry name" value="HAD-SF_hydro_IIB"/>
</dbReference>
<dbReference type="Gene3D" id="3.30.1240.10">
    <property type="match status" value="1"/>
</dbReference>
<evidence type="ECO:0000313" key="6">
    <source>
        <dbReference type="EMBL" id="CBW73766.1"/>
    </source>
</evidence>
<dbReference type="NCBIfam" id="TIGR01484">
    <property type="entry name" value="HAD-SF-IIB"/>
    <property type="match status" value="1"/>
</dbReference>